<dbReference type="InterPro" id="IPR000843">
    <property type="entry name" value="HTH_LacI"/>
</dbReference>
<organism evidence="5 6">
    <name type="scientific">Paenibacillus rhizophilus</name>
    <dbReference type="NCBI Taxonomy" id="1850366"/>
    <lineage>
        <taxon>Bacteria</taxon>
        <taxon>Bacillati</taxon>
        <taxon>Bacillota</taxon>
        <taxon>Bacilli</taxon>
        <taxon>Bacillales</taxon>
        <taxon>Paenibacillaceae</taxon>
        <taxon>Paenibacillus</taxon>
    </lineage>
</organism>
<accession>A0A3N9PTP6</accession>
<evidence type="ECO:0000256" key="3">
    <source>
        <dbReference type="ARBA" id="ARBA00023163"/>
    </source>
</evidence>
<comment type="caution">
    <text evidence="5">The sequence shown here is derived from an EMBL/GenBank/DDBJ whole genome shotgun (WGS) entry which is preliminary data.</text>
</comment>
<dbReference type="Gene3D" id="3.40.50.2300">
    <property type="match status" value="2"/>
</dbReference>
<evidence type="ECO:0000259" key="4">
    <source>
        <dbReference type="SMART" id="SM00354"/>
    </source>
</evidence>
<dbReference type="Gene3D" id="1.10.260.40">
    <property type="entry name" value="lambda repressor-like DNA-binding domains"/>
    <property type="match status" value="1"/>
</dbReference>
<dbReference type="PANTHER" id="PTHR30146:SF109">
    <property type="entry name" value="HTH-TYPE TRANSCRIPTIONAL REGULATOR GALS"/>
    <property type="match status" value="1"/>
</dbReference>
<keyword evidence="6" id="KW-1185">Reference proteome</keyword>
<dbReference type="Pfam" id="PF13377">
    <property type="entry name" value="Peripla_BP_3"/>
    <property type="match status" value="1"/>
</dbReference>
<dbReference type="RefSeq" id="WP_124697644.1">
    <property type="nucleotide sequence ID" value="NZ_JBHUFE010000027.1"/>
</dbReference>
<dbReference type="CDD" id="cd19974">
    <property type="entry name" value="PBP1_LacI-like"/>
    <property type="match status" value="1"/>
</dbReference>
<dbReference type="CDD" id="cd01392">
    <property type="entry name" value="HTH_LacI"/>
    <property type="match status" value="1"/>
</dbReference>
<keyword evidence="3" id="KW-0804">Transcription</keyword>
<dbReference type="Proteomes" id="UP000282529">
    <property type="component" value="Unassembled WGS sequence"/>
</dbReference>
<feature type="domain" description="HTH lacI-type" evidence="4">
    <location>
        <begin position="5"/>
        <end position="79"/>
    </location>
</feature>
<dbReference type="AlphaFoldDB" id="A0A3N9PTP6"/>
<dbReference type="SUPFAM" id="SSF53822">
    <property type="entry name" value="Periplasmic binding protein-like I"/>
    <property type="match status" value="1"/>
</dbReference>
<dbReference type="InterPro" id="IPR010982">
    <property type="entry name" value="Lambda_DNA-bd_dom_sf"/>
</dbReference>
<evidence type="ECO:0000313" key="6">
    <source>
        <dbReference type="Proteomes" id="UP000282529"/>
    </source>
</evidence>
<keyword evidence="2" id="KW-0238">DNA-binding</keyword>
<dbReference type="SUPFAM" id="SSF47413">
    <property type="entry name" value="lambda repressor-like DNA-binding domains"/>
    <property type="match status" value="1"/>
</dbReference>
<gene>
    <name evidence="5" type="ORF">EH198_21945</name>
</gene>
<sequence length="348" mass="38732">MRKPKVTIQHIADSLGISRNTASKALNGVISIPAETRNKVLRKAAELKYKQFAYMDIDTAGHVPESQGNIALLTSNLPNSSHFGSQLISGLEKRISAEGYTLSIYFIRENEKGGLALPGNFEASNVDGVICIEMFNKEYSELITSLGIPAIFVDCASDIFHPELKADLVLMENEHSVYSLTRKLIGHGYLSFGFVGDYNHCKSFNERWAGFNKALNESRIKPDPSYCIVEPDRNFFLEGDWMKRKLDAMKEWPSVFICANDFIAISVMKSLKNKGIKVPEEVAVCGFDDSSESRVVEPPLTTVHIYSNHMGIISAEMLLSRMKDPSRPFQVTHVGTDLVFRGSTPALN</sequence>
<dbReference type="GO" id="GO:0003700">
    <property type="term" value="F:DNA-binding transcription factor activity"/>
    <property type="evidence" value="ECO:0007669"/>
    <property type="project" value="TreeGrafter"/>
</dbReference>
<dbReference type="GO" id="GO:0000976">
    <property type="term" value="F:transcription cis-regulatory region binding"/>
    <property type="evidence" value="ECO:0007669"/>
    <property type="project" value="TreeGrafter"/>
</dbReference>
<name>A0A3N9PTP6_9BACL</name>
<dbReference type="InterPro" id="IPR028082">
    <property type="entry name" value="Peripla_BP_I"/>
</dbReference>
<evidence type="ECO:0000313" key="5">
    <source>
        <dbReference type="EMBL" id="RQW08606.1"/>
    </source>
</evidence>
<keyword evidence="1" id="KW-0805">Transcription regulation</keyword>
<evidence type="ECO:0000256" key="1">
    <source>
        <dbReference type="ARBA" id="ARBA00023015"/>
    </source>
</evidence>
<dbReference type="EMBL" id="RQPI01000019">
    <property type="protein sequence ID" value="RQW08606.1"/>
    <property type="molecule type" value="Genomic_DNA"/>
</dbReference>
<dbReference type="InterPro" id="IPR046335">
    <property type="entry name" value="LacI/GalR-like_sensor"/>
</dbReference>
<proteinExistence type="predicted"/>
<reference evidence="5 6" key="1">
    <citation type="submission" date="2018-11" db="EMBL/GenBank/DDBJ databases">
        <title>Genome sequence of strain 7197.</title>
        <authorList>
            <person name="Gao J."/>
            <person name="Sun J."/>
        </authorList>
    </citation>
    <scope>NUCLEOTIDE SEQUENCE [LARGE SCALE GENOMIC DNA]</scope>
    <source>
        <strain evidence="5 6">7197</strain>
    </source>
</reference>
<dbReference type="OrthoDB" id="2026446at2"/>
<evidence type="ECO:0000256" key="2">
    <source>
        <dbReference type="ARBA" id="ARBA00023125"/>
    </source>
</evidence>
<dbReference type="PANTHER" id="PTHR30146">
    <property type="entry name" value="LACI-RELATED TRANSCRIPTIONAL REPRESSOR"/>
    <property type="match status" value="1"/>
</dbReference>
<dbReference type="SMART" id="SM00354">
    <property type="entry name" value="HTH_LACI"/>
    <property type="match status" value="1"/>
</dbReference>
<protein>
    <submittedName>
        <fullName evidence="5">LacI family transcriptional regulator</fullName>
    </submittedName>
</protein>